<dbReference type="Proteomes" id="UP000509704">
    <property type="component" value="Chromosome 6"/>
</dbReference>
<accession>A0A7H9B4P6</accession>
<dbReference type="Gene3D" id="3.40.50.1010">
    <property type="entry name" value="5'-nuclease"/>
    <property type="match status" value="1"/>
</dbReference>
<dbReference type="EMBL" id="CP058609">
    <property type="protein sequence ID" value="QLG73661.1"/>
    <property type="molecule type" value="Genomic_DNA"/>
</dbReference>
<dbReference type="RefSeq" id="XP_037145387.1">
    <property type="nucleotide sequence ID" value="XM_037289492.1"/>
</dbReference>
<gene>
    <name evidence="2" type="ORF">HG535_0F01720</name>
</gene>
<feature type="domain" description="PIN" evidence="1">
    <location>
        <begin position="4"/>
        <end position="148"/>
    </location>
</feature>
<reference evidence="2 3" key="1">
    <citation type="submission" date="2020-07" db="EMBL/GenBank/DDBJ databases">
        <title>The yeast mating-type switching endonuclease HO is a domesticated member of an unorthodox homing genetic element family.</title>
        <authorList>
            <person name="Coughlan A.Y."/>
            <person name="Lombardi L."/>
            <person name="Braun-Galleani S."/>
            <person name="Martos A.R."/>
            <person name="Galeote V."/>
            <person name="Bigey F."/>
            <person name="Dequin S."/>
            <person name="Byrne K.P."/>
            <person name="Wolfe K.H."/>
        </authorList>
    </citation>
    <scope>NUCLEOTIDE SEQUENCE [LARGE SCALE GENOMIC DNA]</scope>
    <source>
        <strain evidence="2 3">NRRL Y-6702</strain>
    </source>
</reference>
<organism evidence="2 3">
    <name type="scientific">Zygotorulaspora mrakii</name>
    <name type="common">Zygosaccharomyces mrakii</name>
    <dbReference type="NCBI Taxonomy" id="42260"/>
    <lineage>
        <taxon>Eukaryota</taxon>
        <taxon>Fungi</taxon>
        <taxon>Dikarya</taxon>
        <taxon>Ascomycota</taxon>
        <taxon>Saccharomycotina</taxon>
        <taxon>Saccharomycetes</taxon>
        <taxon>Saccharomycetales</taxon>
        <taxon>Saccharomycetaceae</taxon>
        <taxon>Zygotorulaspora</taxon>
    </lineage>
</organism>
<keyword evidence="3" id="KW-1185">Reference proteome</keyword>
<name>A0A7H9B4P6_ZYGMR</name>
<dbReference type="GeneID" id="59237420"/>
<sequence length="223" mass="25524">MNEYNFILDASCFEKGLGIIKRWLKECPGKVKLRLYIPTYTLNELDFLKFKKKSYTAKESLKFIDIVSTDNDSSFGPEFIIEFPEILELVTWSEVLEFVNDASKKDTLNKLPGRIKGLMKSCLYKCQFDDGSDGLKWIFISEDPLVRDMADICRVPCCSIVDADSILDKDMNTTAYQENQKFNNLVSQNGIKEETSTRGKKTVTTKFENTLYAPRGSGKLWTP</sequence>
<dbReference type="OrthoDB" id="5361617at2759"/>
<dbReference type="KEGG" id="zmk:HG535_0F01720"/>
<protein>
    <recommendedName>
        <fullName evidence="1">PIN domain-containing protein</fullName>
    </recommendedName>
</protein>
<evidence type="ECO:0000259" key="1">
    <source>
        <dbReference type="SMART" id="SM00670"/>
    </source>
</evidence>
<dbReference type="SMART" id="SM00670">
    <property type="entry name" value="PINc"/>
    <property type="match status" value="1"/>
</dbReference>
<dbReference type="InterPro" id="IPR002716">
    <property type="entry name" value="PIN_dom"/>
</dbReference>
<evidence type="ECO:0000313" key="3">
    <source>
        <dbReference type="Proteomes" id="UP000509704"/>
    </source>
</evidence>
<proteinExistence type="predicted"/>
<dbReference type="AlphaFoldDB" id="A0A7H9B4P6"/>
<evidence type="ECO:0000313" key="2">
    <source>
        <dbReference type="EMBL" id="QLG73661.1"/>
    </source>
</evidence>